<dbReference type="PANTHER" id="PTHR11122">
    <property type="entry name" value="APOSPORY-ASSOCIATED PROTEIN C-RELATED"/>
    <property type="match status" value="1"/>
</dbReference>
<dbReference type="EMBL" id="JBHTIF010000001">
    <property type="protein sequence ID" value="MFD0725124.1"/>
    <property type="molecule type" value="Genomic_DNA"/>
</dbReference>
<evidence type="ECO:0000256" key="1">
    <source>
        <dbReference type="ARBA" id="ARBA00001096"/>
    </source>
</evidence>
<dbReference type="Proteomes" id="UP001597110">
    <property type="component" value="Unassembled WGS sequence"/>
</dbReference>
<evidence type="ECO:0000256" key="3">
    <source>
        <dbReference type="ARBA" id="ARBA00023235"/>
    </source>
</evidence>
<dbReference type="InterPro" id="IPR008183">
    <property type="entry name" value="Aldose_1/G6P_1-epimerase"/>
</dbReference>
<dbReference type="EC" id="5.1.3.15" evidence="4"/>
<dbReference type="PANTHER" id="PTHR11122:SF13">
    <property type="entry name" value="GLUCOSE-6-PHOSPHATE 1-EPIMERASE"/>
    <property type="match status" value="1"/>
</dbReference>
<dbReference type="InterPro" id="IPR025532">
    <property type="entry name" value="G6P_1-epimerase"/>
</dbReference>
<accession>A0ABW2Y9A5</accession>
<dbReference type="InterPro" id="IPR014718">
    <property type="entry name" value="GH-type_carb-bd"/>
</dbReference>
<reference evidence="6" key="1">
    <citation type="journal article" date="2019" name="Int. J. Syst. Evol. Microbiol.">
        <title>The Global Catalogue of Microorganisms (GCM) 10K type strain sequencing project: providing services to taxonomists for standard genome sequencing and annotation.</title>
        <authorList>
            <consortium name="The Broad Institute Genomics Platform"/>
            <consortium name="The Broad Institute Genome Sequencing Center for Infectious Disease"/>
            <person name="Wu L."/>
            <person name="Ma J."/>
        </authorList>
    </citation>
    <scope>NUCLEOTIDE SEQUENCE [LARGE SCALE GENOMIC DNA]</scope>
    <source>
        <strain evidence="6">CCUG 55585</strain>
    </source>
</reference>
<dbReference type="RefSeq" id="WP_386822741.1">
    <property type="nucleotide sequence ID" value="NZ_JBHTIF010000001.1"/>
</dbReference>
<dbReference type="PIRSF" id="PIRSF016020">
    <property type="entry name" value="PHexose_mutarotase"/>
    <property type="match status" value="1"/>
</dbReference>
<gene>
    <name evidence="5" type="ORF">ACFQ0E_05865</name>
</gene>
<dbReference type="Gene3D" id="2.70.98.10">
    <property type="match status" value="1"/>
</dbReference>
<comment type="catalytic activity">
    <reaction evidence="1">
        <text>alpha-D-glucose 6-phosphate = beta-D-glucose 6-phosphate</text>
        <dbReference type="Rhea" id="RHEA:16249"/>
        <dbReference type="ChEBI" id="CHEBI:58225"/>
        <dbReference type="ChEBI" id="CHEBI:58247"/>
        <dbReference type="EC" id="5.1.3.15"/>
    </reaction>
</comment>
<keyword evidence="3 4" id="KW-0413">Isomerase</keyword>
<evidence type="ECO:0000256" key="2">
    <source>
        <dbReference type="ARBA" id="ARBA00005866"/>
    </source>
</evidence>
<evidence type="ECO:0000256" key="4">
    <source>
        <dbReference type="PIRNR" id="PIRNR016020"/>
    </source>
</evidence>
<keyword evidence="6" id="KW-1185">Reference proteome</keyword>
<dbReference type="SUPFAM" id="SSF74650">
    <property type="entry name" value="Galactose mutarotase-like"/>
    <property type="match status" value="1"/>
</dbReference>
<evidence type="ECO:0000313" key="6">
    <source>
        <dbReference type="Proteomes" id="UP001597110"/>
    </source>
</evidence>
<dbReference type="CDD" id="cd09020">
    <property type="entry name" value="D-hex-6-P-epi_like"/>
    <property type="match status" value="1"/>
</dbReference>
<protein>
    <recommendedName>
        <fullName evidence="4">Putative glucose-6-phosphate 1-epimerase</fullName>
        <ecNumber evidence="4">5.1.3.15</ecNumber>
    </recommendedName>
</protein>
<dbReference type="InterPro" id="IPR011013">
    <property type="entry name" value="Gal_mutarotase_sf_dom"/>
</dbReference>
<organism evidence="5 6">
    <name type="scientific">Lysobacter brunescens</name>
    <dbReference type="NCBI Taxonomy" id="262323"/>
    <lineage>
        <taxon>Bacteria</taxon>
        <taxon>Pseudomonadati</taxon>
        <taxon>Pseudomonadota</taxon>
        <taxon>Gammaproteobacteria</taxon>
        <taxon>Lysobacterales</taxon>
        <taxon>Lysobacteraceae</taxon>
        <taxon>Lysobacter</taxon>
    </lineage>
</organism>
<name>A0ABW2Y9A5_9GAMM</name>
<sequence>MISPPALDARPTTFDSADGPVPCVDLASGAAQACVALQGAQLLSWVPARGGERLFHGTATRYGAGRGIRAGIPVIFPQFADQGPLIRHGWARTADWSFLGIETDSGTPAAVFALDDDATSRAQWPHRYALRLHVGLDGNTLTVALEVRNRGDAPFDFACALHSYLRVGSLAATRLDGLAGRAFTDRSSGETRIDAAASPRFDGEVDRTYLGCDGERRLSDGHAALRIETTGFADTVVWNPGAALAAGLSDLAPGEHDRFVCVEPACVEPRIILAPGASWRGTLRMAACEDAASD</sequence>
<proteinExistence type="inferred from homology"/>
<comment type="caution">
    <text evidence="5">The sequence shown here is derived from an EMBL/GenBank/DDBJ whole genome shotgun (WGS) entry which is preliminary data.</text>
</comment>
<comment type="similarity">
    <text evidence="2 4">Belongs to the glucose-6-phosphate 1-epimerase family.</text>
</comment>
<dbReference type="Pfam" id="PF01263">
    <property type="entry name" value="Aldose_epim"/>
    <property type="match status" value="1"/>
</dbReference>
<evidence type="ECO:0000313" key="5">
    <source>
        <dbReference type="EMBL" id="MFD0725124.1"/>
    </source>
</evidence>